<keyword evidence="1" id="KW-0732">Signal</keyword>
<proteinExistence type="predicted"/>
<feature type="signal peptide" evidence="1">
    <location>
        <begin position="1"/>
        <end position="18"/>
    </location>
</feature>
<dbReference type="OrthoDB" id="4718051at2759"/>
<gene>
    <name evidence="2" type="ORF">DL764_009624</name>
</gene>
<dbReference type="EMBL" id="QJNU01000944">
    <property type="protein sequence ID" value="RYO82346.1"/>
    <property type="molecule type" value="Genomic_DNA"/>
</dbReference>
<feature type="chain" id="PRO_5020889804" evidence="1">
    <location>
        <begin position="19"/>
        <end position="187"/>
    </location>
</feature>
<keyword evidence="3" id="KW-1185">Reference proteome</keyword>
<dbReference type="Proteomes" id="UP000293360">
    <property type="component" value="Unassembled WGS sequence"/>
</dbReference>
<accession>A0A4Q4SXK4</accession>
<organism evidence="2 3">
    <name type="scientific">Monosporascus ibericus</name>
    <dbReference type="NCBI Taxonomy" id="155417"/>
    <lineage>
        <taxon>Eukaryota</taxon>
        <taxon>Fungi</taxon>
        <taxon>Dikarya</taxon>
        <taxon>Ascomycota</taxon>
        <taxon>Pezizomycotina</taxon>
        <taxon>Sordariomycetes</taxon>
        <taxon>Xylariomycetidae</taxon>
        <taxon>Xylariales</taxon>
        <taxon>Xylariales incertae sedis</taxon>
        <taxon>Monosporascus</taxon>
    </lineage>
</organism>
<evidence type="ECO:0000313" key="2">
    <source>
        <dbReference type="EMBL" id="RYO82346.1"/>
    </source>
</evidence>
<evidence type="ECO:0000313" key="3">
    <source>
        <dbReference type="Proteomes" id="UP000293360"/>
    </source>
</evidence>
<protein>
    <submittedName>
        <fullName evidence="2">Uncharacterized protein</fullName>
    </submittedName>
</protein>
<reference evidence="2 3" key="1">
    <citation type="submission" date="2018-06" db="EMBL/GenBank/DDBJ databases">
        <title>Complete Genomes of Monosporascus.</title>
        <authorList>
            <person name="Robinson A.J."/>
            <person name="Natvig D.O."/>
        </authorList>
    </citation>
    <scope>NUCLEOTIDE SEQUENCE [LARGE SCALE GENOMIC DNA]</scope>
    <source>
        <strain evidence="2 3">CBS 110550</strain>
    </source>
</reference>
<evidence type="ECO:0000256" key="1">
    <source>
        <dbReference type="SAM" id="SignalP"/>
    </source>
</evidence>
<comment type="caution">
    <text evidence="2">The sequence shown here is derived from an EMBL/GenBank/DDBJ whole genome shotgun (WGS) entry which is preliminary data.</text>
</comment>
<name>A0A4Q4SXK4_9PEZI</name>
<dbReference type="AlphaFoldDB" id="A0A4Q4SXK4"/>
<sequence>MFFSVPIVAASLIAAAHGTPITAVSPRQDAAAPQAFEILRPYSGKPSERPPSYQYCGIAFNVTDPVSNLTTRCSGEHGPCAKSSSEPAKPERLLDAAHPGACADARFSFWLDSFRGIEDYSLAVRFVEDGSGSGSEVSQEYGVEQVRVGVTPRINRENFPDSWRYQCGGSNFCTSIVDRVEAPFVEE</sequence>